<keyword evidence="1" id="KW-0560">Oxidoreductase</keyword>
<dbReference type="SUPFAM" id="SSF51905">
    <property type="entry name" value="FAD/NAD(P)-binding domain"/>
    <property type="match status" value="1"/>
</dbReference>
<keyword evidence="2" id="KW-1133">Transmembrane helix</keyword>
<dbReference type="GO" id="GO:0005737">
    <property type="term" value="C:cytoplasm"/>
    <property type="evidence" value="ECO:0007669"/>
    <property type="project" value="TreeGrafter"/>
</dbReference>
<dbReference type="InterPro" id="IPR036188">
    <property type="entry name" value="FAD/NAD-bd_sf"/>
</dbReference>
<proteinExistence type="predicted"/>
<keyword evidence="5" id="KW-1185">Reference proteome</keyword>
<dbReference type="PANTHER" id="PTHR13847:SF287">
    <property type="entry name" value="FAD-DEPENDENT OXIDOREDUCTASE DOMAIN-CONTAINING PROTEIN 1"/>
    <property type="match status" value="1"/>
</dbReference>
<evidence type="ECO:0000256" key="2">
    <source>
        <dbReference type="SAM" id="Phobius"/>
    </source>
</evidence>
<dbReference type="AlphaFoldDB" id="A0A4R2KXQ3"/>
<dbReference type="Gene3D" id="3.30.9.10">
    <property type="entry name" value="D-Amino Acid Oxidase, subunit A, domain 2"/>
    <property type="match status" value="1"/>
</dbReference>
<dbReference type="OrthoDB" id="9794226at2"/>
<comment type="caution">
    <text evidence="4">The sequence shown here is derived from an EMBL/GenBank/DDBJ whole genome shotgun (WGS) entry which is preliminary data.</text>
</comment>
<keyword evidence="2" id="KW-0472">Membrane</keyword>
<dbReference type="Pfam" id="PF01266">
    <property type="entry name" value="DAO"/>
    <property type="match status" value="1"/>
</dbReference>
<keyword evidence="2" id="KW-0812">Transmembrane</keyword>
<sequence length="398" mass="44277">MKKIYDVAVIGGGIIGLSTAYYLAKEGKKVVLIEKNEIGSGASGSCDDMILFQSKKPGILLELAFESLEMYKRLSKELDVDIHFENRGGMILIEDQRHLEVMEEFVQKQRNCGLEVEIIDKKDVLKKQPYIKKGVIASTYSSKDAQVNPLNVMRGFVSSGVSLGLEIKKHVVIKDIKQKKDYWKILFDDGRWIESEKIVNAAGAWASDIGKMIGIDIPIKPKKGQIAVTEQIPRIGETNVWSAEYIVAKLRPELAKNKDDLHNKLGIGFAFSQCSDGNYLIGSTREYVGFDKTTNYEALKIMINQAIKFFPILKHAHIIRSFGGLRPASADGKAIISEVKNRKGFYIAAGHEGDGIALAPITGKLIADMISNRNIYYDMNALSLRRFEQKEGAKNASA</sequence>
<protein>
    <submittedName>
        <fullName evidence="4">Sarcosine oxidase subunit beta</fullName>
    </submittedName>
</protein>
<dbReference type="SUPFAM" id="SSF54373">
    <property type="entry name" value="FAD-linked reductases, C-terminal domain"/>
    <property type="match status" value="1"/>
</dbReference>
<evidence type="ECO:0000313" key="5">
    <source>
        <dbReference type="Proteomes" id="UP000294919"/>
    </source>
</evidence>
<reference evidence="4 5" key="1">
    <citation type="submission" date="2019-03" db="EMBL/GenBank/DDBJ databases">
        <title>Genomic Encyclopedia of Type Strains, Phase IV (KMG-IV): sequencing the most valuable type-strain genomes for metagenomic binning, comparative biology and taxonomic classification.</title>
        <authorList>
            <person name="Goeker M."/>
        </authorList>
    </citation>
    <scope>NUCLEOTIDE SEQUENCE [LARGE SCALE GENOMIC DNA]</scope>
    <source>
        <strain evidence="4 5">DSM 102940</strain>
    </source>
</reference>
<dbReference type="InterPro" id="IPR006076">
    <property type="entry name" value="FAD-dep_OxRdtase"/>
</dbReference>
<gene>
    <name evidence="4" type="ORF">EV214_1215</name>
</gene>
<feature type="domain" description="FAD dependent oxidoreductase" evidence="3">
    <location>
        <begin position="6"/>
        <end position="369"/>
    </location>
</feature>
<dbReference type="RefSeq" id="WP_132246513.1">
    <property type="nucleotide sequence ID" value="NZ_SLWV01000021.1"/>
</dbReference>
<evidence type="ECO:0000259" key="3">
    <source>
        <dbReference type="Pfam" id="PF01266"/>
    </source>
</evidence>
<name>A0A4R2KXQ3_9FIRM</name>
<dbReference type="Gene3D" id="3.50.50.60">
    <property type="entry name" value="FAD/NAD(P)-binding domain"/>
    <property type="match status" value="1"/>
</dbReference>
<accession>A0A4R2KXQ3</accession>
<dbReference type="PANTHER" id="PTHR13847">
    <property type="entry name" value="SARCOSINE DEHYDROGENASE-RELATED"/>
    <property type="match status" value="1"/>
</dbReference>
<evidence type="ECO:0000313" key="4">
    <source>
        <dbReference type="EMBL" id="TCO71455.1"/>
    </source>
</evidence>
<dbReference type="Proteomes" id="UP000294919">
    <property type="component" value="Unassembled WGS sequence"/>
</dbReference>
<dbReference type="GO" id="GO:0016491">
    <property type="term" value="F:oxidoreductase activity"/>
    <property type="evidence" value="ECO:0007669"/>
    <property type="project" value="UniProtKB-KW"/>
</dbReference>
<feature type="transmembrane region" description="Helical" evidence="2">
    <location>
        <begin position="7"/>
        <end position="24"/>
    </location>
</feature>
<organism evidence="4 5">
    <name type="scientific">Marinisporobacter balticus</name>
    <dbReference type="NCBI Taxonomy" id="2018667"/>
    <lineage>
        <taxon>Bacteria</taxon>
        <taxon>Bacillati</taxon>
        <taxon>Bacillota</taxon>
        <taxon>Clostridia</taxon>
        <taxon>Peptostreptococcales</taxon>
        <taxon>Thermotaleaceae</taxon>
        <taxon>Marinisporobacter</taxon>
    </lineage>
</organism>
<dbReference type="EMBL" id="SLWV01000021">
    <property type="protein sequence ID" value="TCO71455.1"/>
    <property type="molecule type" value="Genomic_DNA"/>
</dbReference>
<evidence type="ECO:0000256" key="1">
    <source>
        <dbReference type="ARBA" id="ARBA00023002"/>
    </source>
</evidence>